<accession>A0A8B6BED0</accession>
<dbReference type="AlphaFoldDB" id="A0A8B6BED0"/>
<reference evidence="2" key="1">
    <citation type="submission" date="2018-11" db="EMBL/GenBank/DDBJ databases">
        <authorList>
            <person name="Alioto T."/>
            <person name="Alioto T."/>
        </authorList>
    </citation>
    <scope>NUCLEOTIDE SEQUENCE</scope>
</reference>
<dbReference type="Proteomes" id="UP000596742">
    <property type="component" value="Unassembled WGS sequence"/>
</dbReference>
<dbReference type="OrthoDB" id="6156385at2759"/>
<feature type="signal peptide" evidence="1">
    <location>
        <begin position="1"/>
        <end position="17"/>
    </location>
</feature>
<protein>
    <submittedName>
        <fullName evidence="2">Uncharacterized protein</fullName>
    </submittedName>
</protein>
<keyword evidence="1" id="KW-0732">Signal</keyword>
<evidence type="ECO:0000256" key="1">
    <source>
        <dbReference type="SAM" id="SignalP"/>
    </source>
</evidence>
<evidence type="ECO:0000313" key="2">
    <source>
        <dbReference type="EMBL" id="VDH89377.1"/>
    </source>
</evidence>
<gene>
    <name evidence="2" type="ORF">MGAL_10B011415</name>
</gene>
<name>A0A8B6BED0_MYTGA</name>
<proteinExistence type="predicted"/>
<feature type="chain" id="PRO_5032655398" evidence="1">
    <location>
        <begin position="18"/>
        <end position="139"/>
    </location>
</feature>
<organism evidence="2 3">
    <name type="scientific">Mytilus galloprovincialis</name>
    <name type="common">Mediterranean mussel</name>
    <dbReference type="NCBI Taxonomy" id="29158"/>
    <lineage>
        <taxon>Eukaryota</taxon>
        <taxon>Metazoa</taxon>
        <taxon>Spiralia</taxon>
        <taxon>Lophotrochozoa</taxon>
        <taxon>Mollusca</taxon>
        <taxon>Bivalvia</taxon>
        <taxon>Autobranchia</taxon>
        <taxon>Pteriomorphia</taxon>
        <taxon>Mytilida</taxon>
        <taxon>Mytiloidea</taxon>
        <taxon>Mytilidae</taxon>
        <taxon>Mytilinae</taxon>
        <taxon>Mytilus</taxon>
    </lineage>
</organism>
<comment type="caution">
    <text evidence="2">The sequence shown here is derived from an EMBL/GenBank/DDBJ whole genome shotgun (WGS) entry which is preliminary data.</text>
</comment>
<evidence type="ECO:0000313" key="3">
    <source>
        <dbReference type="Proteomes" id="UP000596742"/>
    </source>
</evidence>
<dbReference type="EMBL" id="UYJE01000033">
    <property type="protein sequence ID" value="VDH89377.1"/>
    <property type="molecule type" value="Genomic_DNA"/>
</dbReference>
<keyword evidence="3" id="KW-1185">Reference proteome</keyword>
<sequence>MGVLTILMVAVVGTVYGYGYGGSYGGGRDGGGGGDFVALGGGGGGGGGRVLLGGVGVSGGLRGGGGDAGGLIGAGSWWCTCRPGLCRKGELTLDKKCRLSPLFPWQWNTCCQWFSWWVTSRNYGVGIEVALVVASVVED</sequence>